<accession>Q2KKP1</accession>
<sequence length="61" mass="6562">TCSEPYVQISSLLLNSTELKVPSTLSSDRLAELSHLLPLLGVPFLQGLTPSQLLAVFPARV</sequence>
<organism evidence="2">
    <name type="scientific">Siniperca chuatsi</name>
    <name type="common">Mandarin fish</name>
    <dbReference type="NCBI Taxonomy" id="119488"/>
    <lineage>
        <taxon>Eukaryota</taxon>
        <taxon>Metazoa</taxon>
        <taxon>Chordata</taxon>
        <taxon>Craniata</taxon>
        <taxon>Vertebrata</taxon>
        <taxon>Euteleostomi</taxon>
        <taxon>Actinopterygii</taxon>
        <taxon>Neopterygii</taxon>
        <taxon>Teleostei</taxon>
        <taxon>Neoteleostei</taxon>
        <taxon>Acanthomorphata</taxon>
        <taxon>Eupercaria</taxon>
        <taxon>Centrarchiformes</taxon>
        <taxon>Centrarchoidei</taxon>
        <taxon>Sinipercidae</taxon>
        <taxon>Siniperca</taxon>
    </lineage>
</organism>
<feature type="non-terminal residue" evidence="2">
    <location>
        <position position="61"/>
    </location>
</feature>
<protein>
    <recommendedName>
        <fullName evidence="1">Stereocilin LRR domain-containing protein</fullName>
    </recommendedName>
</protein>
<name>Q2KKP1_SINCH</name>
<reference evidence="2" key="1">
    <citation type="submission" date="2005-01" db="EMBL/GenBank/DDBJ databases">
        <title>Identification of Genes Involved in the Response of Siniperca chuatsi Infected with ISKNV Using Suppression Subtractive Hybridization.</title>
        <authorList>
            <person name="He W."/>
            <person name="Yin Z.X."/>
            <person name="Chen W.J."/>
            <person name="Guan H.J."/>
            <person name="Huo W.L."/>
            <person name="Li Y."/>
            <person name="He J.G."/>
        </authorList>
    </citation>
    <scope>NUCLEOTIDE SEQUENCE</scope>
</reference>
<dbReference type="InterPro" id="IPR048992">
    <property type="entry name" value="Stereocilin_LRR"/>
</dbReference>
<evidence type="ECO:0000313" key="2">
    <source>
        <dbReference type="EMBL" id="AAY79339.1"/>
    </source>
</evidence>
<dbReference type="AlphaFoldDB" id="Q2KKP1"/>
<dbReference type="Pfam" id="PF21058">
    <property type="entry name" value="Stereocilin"/>
    <property type="match status" value="1"/>
</dbReference>
<feature type="domain" description="Stereocilin LRR" evidence="1">
    <location>
        <begin position="5"/>
        <end position="59"/>
    </location>
</feature>
<evidence type="ECO:0000259" key="1">
    <source>
        <dbReference type="Pfam" id="PF21058"/>
    </source>
</evidence>
<proteinExistence type="evidence at transcript level"/>
<dbReference type="EMBL" id="AY909532">
    <property type="protein sequence ID" value="AAY79339.1"/>
    <property type="molecule type" value="mRNA"/>
</dbReference>
<feature type="non-terminal residue" evidence="2">
    <location>
        <position position="1"/>
    </location>
</feature>